<sequence>MKCTFVLALSCATFIGVSHAQDEEEAADMEGATKRLPDVVGNIIYVMGKLGEMVVPESNARKTMRDYLRRADTCFRRADGLEIKYMNKFVESIPKSMDCQKMTFFARNGKQRQNAVKCYLKKLAQFQKVNRMPMSQVKLLGNMVACLKESFLMRGQE</sequence>
<feature type="chain" id="PRO_5001516388" evidence="1">
    <location>
        <begin position="21"/>
        <end position="157"/>
    </location>
</feature>
<keyword evidence="1" id="KW-0732">Signal</keyword>
<name>A0A023G0K0_AMBPA</name>
<evidence type="ECO:0000313" key="2">
    <source>
        <dbReference type="EMBL" id="JAC27224.1"/>
    </source>
</evidence>
<dbReference type="AlphaFoldDB" id="A0A023G0K0"/>
<feature type="signal peptide" evidence="1">
    <location>
        <begin position="1"/>
        <end position="20"/>
    </location>
</feature>
<dbReference type="EMBL" id="GBBL01000096">
    <property type="protein sequence ID" value="JAC27224.1"/>
    <property type="molecule type" value="mRNA"/>
</dbReference>
<protein>
    <submittedName>
        <fullName evidence="2">Putative secreted protein</fullName>
    </submittedName>
</protein>
<evidence type="ECO:0000256" key="1">
    <source>
        <dbReference type="SAM" id="SignalP"/>
    </source>
</evidence>
<proteinExistence type="evidence at transcript level"/>
<reference evidence="2" key="1">
    <citation type="submission" date="2014-03" db="EMBL/GenBank/DDBJ databases">
        <title>The sialotranscriptome of Amblyomma triste, Amblyomma parvum and Amblyomma cajennense ticks, uncovered by 454-based RNA-seq.</title>
        <authorList>
            <person name="Garcia G.R."/>
            <person name="Gardinassi L.G."/>
            <person name="Ribeiro J.M."/>
            <person name="Anatrielo E."/>
            <person name="Ferreira B.R."/>
            <person name="Moreira H.N."/>
            <person name="Mafra C."/>
            <person name="Olegario M.M."/>
            <person name="Szabo P.J."/>
            <person name="Miranda-Santos I.K."/>
            <person name="Maruyama S.R."/>
        </authorList>
    </citation>
    <scope>NUCLEOTIDE SEQUENCE</scope>
    <source>
        <strain evidence="2">Araguapaz</strain>
        <tissue evidence="2">Salivary glands</tissue>
    </source>
</reference>
<organism evidence="2">
    <name type="scientific">Amblyomma parvum</name>
    <name type="common">South American tick</name>
    <dbReference type="NCBI Taxonomy" id="251391"/>
    <lineage>
        <taxon>Eukaryota</taxon>
        <taxon>Metazoa</taxon>
        <taxon>Ecdysozoa</taxon>
        <taxon>Arthropoda</taxon>
        <taxon>Chelicerata</taxon>
        <taxon>Arachnida</taxon>
        <taxon>Acari</taxon>
        <taxon>Parasitiformes</taxon>
        <taxon>Ixodida</taxon>
        <taxon>Ixodoidea</taxon>
        <taxon>Ixodidae</taxon>
        <taxon>Amblyomminae</taxon>
        <taxon>Amblyomma</taxon>
    </lineage>
</organism>
<accession>A0A023G0K0</accession>